<name>A0AAD6I8N5_PENCN</name>
<sequence length="107" mass="11813">MSSSCLVHVLGFIFALCALGAHAVPPPLPKGLPNRVFSILDLVGQDPDIIEFGNITYQHSLPEPDKLSFYIEDGVKFYNYSEGIKPPSGFWEERGAAEDTQTENSDR</sequence>
<proteinExistence type="predicted"/>
<feature type="region of interest" description="Disordered" evidence="1">
    <location>
        <begin position="85"/>
        <end position="107"/>
    </location>
</feature>
<evidence type="ECO:0000313" key="4">
    <source>
        <dbReference type="Proteomes" id="UP001219568"/>
    </source>
</evidence>
<evidence type="ECO:0000256" key="1">
    <source>
        <dbReference type="SAM" id="MobiDB-lite"/>
    </source>
</evidence>
<feature type="signal peptide" evidence="2">
    <location>
        <begin position="1"/>
        <end position="23"/>
    </location>
</feature>
<dbReference type="AlphaFoldDB" id="A0AAD6I8N5"/>
<evidence type="ECO:0000256" key="2">
    <source>
        <dbReference type="SAM" id="SignalP"/>
    </source>
</evidence>
<reference evidence="3" key="1">
    <citation type="journal article" date="2023" name="IMA Fungus">
        <title>Comparative genomic study of the Penicillium genus elucidates a diverse pangenome and 15 lateral gene transfer events.</title>
        <authorList>
            <person name="Petersen C."/>
            <person name="Sorensen T."/>
            <person name="Nielsen M.R."/>
            <person name="Sondergaard T.E."/>
            <person name="Sorensen J.L."/>
            <person name="Fitzpatrick D.A."/>
            <person name="Frisvad J.C."/>
            <person name="Nielsen K.L."/>
        </authorList>
    </citation>
    <scope>NUCLEOTIDE SEQUENCE</scope>
    <source>
        <strain evidence="3">IBT 15450</strain>
    </source>
</reference>
<keyword evidence="4" id="KW-1185">Reference proteome</keyword>
<dbReference type="EMBL" id="JAQJZL010000009">
    <property type="protein sequence ID" value="KAJ6038037.1"/>
    <property type="molecule type" value="Genomic_DNA"/>
</dbReference>
<comment type="caution">
    <text evidence="3">The sequence shown here is derived from an EMBL/GenBank/DDBJ whole genome shotgun (WGS) entry which is preliminary data.</text>
</comment>
<protein>
    <submittedName>
        <fullName evidence="3">Uncharacterized protein</fullName>
    </submittedName>
</protein>
<gene>
    <name evidence="3" type="ORF">N7460_007808</name>
</gene>
<accession>A0AAD6I8N5</accession>
<organism evidence="3 4">
    <name type="scientific">Penicillium canescens</name>
    <dbReference type="NCBI Taxonomy" id="5083"/>
    <lineage>
        <taxon>Eukaryota</taxon>
        <taxon>Fungi</taxon>
        <taxon>Dikarya</taxon>
        <taxon>Ascomycota</taxon>
        <taxon>Pezizomycotina</taxon>
        <taxon>Eurotiomycetes</taxon>
        <taxon>Eurotiomycetidae</taxon>
        <taxon>Eurotiales</taxon>
        <taxon>Aspergillaceae</taxon>
        <taxon>Penicillium</taxon>
    </lineage>
</organism>
<reference evidence="3" key="2">
    <citation type="submission" date="2023-01" db="EMBL/GenBank/DDBJ databases">
        <authorList>
            <person name="Petersen C."/>
        </authorList>
    </citation>
    <scope>NUCLEOTIDE SEQUENCE</scope>
    <source>
        <strain evidence="3">IBT 15450</strain>
    </source>
</reference>
<keyword evidence="2" id="KW-0732">Signal</keyword>
<evidence type="ECO:0000313" key="3">
    <source>
        <dbReference type="EMBL" id="KAJ6038037.1"/>
    </source>
</evidence>
<feature type="chain" id="PRO_5042164355" evidence="2">
    <location>
        <begin position="24"/>
        <end position="107"/>
    </location>
</feature>
<dbReference type="Proteomes" id="UP001219568">
    <property type="component" value="Unassembled WGS sequence"/>
</dbReference>